<sequence length="99" mass="10670">MQIKFLSLGLLAAAVAAVAADTVNVHDIDANTYNTPSGITNGIRANHIAENLRANAASGLLSHREIAHAICRPRLTRRNEDDKKSEEKLTKPSGTTDHE</sequence>
<evidence type="ECO:0000313" key="4">
    <source>
        <dbReference type="Proteomes" id="UP000014254"/>
    </source>
</evidence>
<dbReference type="InParanoid" id="S2KBT0"/>
<protein>
    <submittedName>
        <fullName evidence="3">Uncharacterized protein</fullName>
    </submittedName>
</protein>
<proteinExistence type="predicted"/>
<organism evidence="3 4">
    <name type="scientific">Mucor circinelloides f. circinelloides (strain 1006PhL)</name>
    <name type="common">Mucormycosis agent</name>
    <name type="synonym">Calyptromyces circinelloides</name>
    <dbReference type="NCBI Taxonomy" id="1220926"/>
    <lineage>
        <taxon>Eukaryota</taxon>
        <taxon>Fungi</taxon>
        <taxon>Fungi incertae sedis</taxon>
        <taxon>Mucoromycota</taxon>
        <taxon>Mucoromycotina</taxon>
        <taxon>Mucoromycetes</taxon>
        <taxon>Mucorales</taxon>
        <taxon>Mucorineae</taxon>
        <taxon>Mucoraceae</taxon>
        <taxon>Mucor</taxon>
    </lineage>
</organism>
<feature type="signal peptide" evidence="2">
    <location>
        <begin position="1"/>
        <end position="20"/>
    </location>
</feature>
<evidence type="ECO:0000256" key="2">
    <source>
        <dbReference type="SAM" id="SignalP"/>
    </source>
</evidence>
<dbReference type="OrthoDB" id="10287343at2759"/>
<keyword evidence="4" id="KW-1185">Reference proteome</keyword>
<evidence type="ECO:0000313" key="3">
    <source>
        <dbReference type="EMBL" id="EPB89770.1"/>
    </source>
</evidence>
<name>S2KBT0_MUCC1</name>
<feature type="chain" id="PRO_5004498371" evidence="2">
    <location>
        <begin position="21"/>
        <end position="99"/>
    </location>
</feature>
<keyword evidence="2" id="KW-0732">Signal</keyword>
<accession>S2KBT0</accession>
<feature type="compositionally biased region" description="Basic and acidic residues" evidence="1">
    <location>
        <begin position="77"/>
        <end position="99"/>
    </location>
</feature>
<evidence type="ECO:0000256" key="1">
    <source>
        <dbReference type="SAM" id="MobiDB-lite"/>
    </source>
</evidence>
<gene>
    <name evidence="3" type="ORF">HMPREF1544_03433</name>
</gene>
<dbReference type="AlphaFoldDB" id="S2KBT0"/>
<dbReference type="Proteomes" id="UP000014254">
    <property type="component" value="Unassembled WGS sequence"/>
</dbReference>
<dbReference type="EMBL" id="KE123930">
    <property type="protein sequence ID" value="EPB89770.1"/>
    <property type="molecule type" value="Genomic_DNA"/>
</dbReference>
<reference evidence="4" key="1">
    <citation type="submission" date="2013-05" db="EMBL/GenBank/DDBJ databases">
        <title>The Genome sequence of Mucor circinelloides f. circinelloides 1006PhL.</title>
        <authorList>
            <consortium name="The Broad Institute Genomics Platform"/>
            <person name="Cuomo C."/>
            <person name="Earl A."/>
            <person name="Findley K."/>
            <person name="Lee S.C."/>
            <person name="Walker B."/>
            <person name="Young S."/>
            <person name="Zeng Q."/>
            <person name="Gargeya S."/>
            <person name="Fitzgerald M."/>
            <person name="Haas B."/>
            <person name="Abouelleil A."/>
            <person name="Allen A.W."/>
            <person name="Alvarado L."/>
            <person name="Arachchi H.M."/>
            <person name="Berlin A.M."/>
            <person name="Chapman S.B."/>
            <person name="Gainer-Dewar J."/>
            <person name="Goldberg J."/>
            <person name="Griggs A."/>
            <person name="Gujja S."/>
            <person name="Hansen M."/>
            <person name="Howarth C."/>
            <person name="Imamovic A."/>
            <person name="Ireland A."/>
            <person name="Larimer J."/>
            <person name="McCowan C."/>
            <person name="Murphy C."/>
            <person name="Pearson M."/>
            <person name="Poon T.W."/>
            <person name="Priest M."/>
            <person name="Roberts A."/>
            <person name="Saif S."/>
            <person name="Shea T."/>
            <person name="Sisk P."/>
            <person name="Sykes S."/>
            <person name="Wortman J."/>
            <person name="Nusbaum C."/>
            <person name="Birren B."/>
        </authorList>
    </citation>
    <scope>NUCLEOTIDE SEQUENCE [LARGE SCALE GENOMIC DNA]</scope>
    <source>
        <strain evidence="4">1006PhL</strain>
    </source>
</reference>
<dbReference type="VEuPathDB" id="FungiDB:HMPREF1544_03433"/>
<feature type="region of interest" description="Disordered" evidence="1">
    <location>
        <begin position="72"/>
        <end position="99"/>
    </location>
</feature>